<dbReference type="Proteomes" id="UP000007887">
    <property type="component" value="Plasmid pSRC4"/>
</dbReference>
<organism evidence="1 2">
    <name type="scientific">Selenomonas ruminantium subsp. lactilytica (strain NBRC 103574 / TAM6421)</name>
    <dbReference type="NCBI Taxonomy" id="927704"/>
    <lineage>
        <taxon>Bacteria</taxon>
        <taxon>Bacillati</taxon>
        <taxon>Bacillota</taxon>
        <taxon>Negativicutes</taxon>
        <taxon>Selenomonadales</taxon>
        <taxon>Selenomonadaceae</taxon>
        <taxon>Selenomonas</taxon>
    </lineage>
</organism>
<reference evidence="1 2" key="1">
    <citation type="submission" date="2011-10" db="EMBL/GenBank/DDBJ databases">
        <title>Whole genome sequence of Selenomonas ruminantium subsp. lactilytica TAM6421.</title>
        <authorList>
            <person name="Oguchi A."/>
            <person name="Ankai A."/>
            <person name="Kaneko J."/>
            <person name="Yamada-Narita S."/>
            <person name="Fukui S."/>
            <person name="Takahashi M."/>
            <person name="Onodera T."/>
            <person name="Kojima S."/>
            <person name="Fushimi T."/>
            <person name="Abe N."/>
            <person name="Kamio Y."/>
            <person name="Yamazaki S."/>
            <person name="Fujita N."/>
        </authorList>
    </citation>
    <scope>NUCLEOTIDE SEQUENCE [LARGE SCALE GENOMIC DNA]</scope>
    <source>
        <strain evidence="2">NBRC 103574 / TAM6421</strain>
        <plasmid evidence="1 2">pSRC4</plasmid>
    </source>
</reference>
<name>I0GV83_SELRL</name>
<geneLocation type="plasmid" evidence="1 2">
    <name>pSRC4</name>
</geneLocation>
<dbReference type="AlphaFoldDB" id="I0GV83"/>
<sequence length="44" mass="4977">MTVSPIWIEKNKNMAKMHEPIKGGEACSVVSNRFVKNCPVYLLL</sequence>
<dbReference type="EMBL" id="AP012294">
    <property type="protein sequence ID" value="BAL84670.1"/>
    <property type="molecule type" value="Genomic_DNA"/>
</dbReference>
<evidence type="ECO:0000313" key="2">
    <source>
        <dbReference type="Proteomes" id="UP000007887"/>
    </source>
</evidence>
<keyword evidence="1" id="KW-0614">Plasmid</keyword>
<proteinExistence type="predicted"/>
<dbReference type="PATRIC" id="fig|927704.6.peg.3432"/>
<accession>I0GV83</accession>
<gene>
    <name evidence="1" type="ordered locus">SELR_pSRC400190</name>
</gene>
<dbReference type="KEGG" id="sri:SELR_pSRC400190"/>
<protein>
    <submittedName>
        <fullName evidence="1">Uncharacterized protein</fullName>
    </submittedName>
</protein>
<dbReference type="HOGENOM" id="CLU_3221950_0_0_9"/>
<evidence type="ECO:0000313" key="1">
    <source>
        <dbReference type="EMBL" id="BAL84670.1"/>
    </source>
</evidence>